<comment type="caution">
    <text evidence="2">The sequence shown here is derived from an EMBL/GenBank/DDBJ whole genome shotgun (WGS) entry which is preliminary data.</text>
</comment>
<protein>
    <submittedName>
        <fullName evidence="2">Uncharacterized protein</fullName>
    </submittedName>
</protein>
<keyword evidence="1" id="KW-0812">Transmembrane</keyword>
<gene>
    <name evidence="2" type="ORF">CHH72_13325</name>
</gene>
<accession>A0A268NYQ0</accession>
<sequence>MRLRRILLGALAVISVGTLLVWYWSHQEQEKAQLKNEERELGKYVRAADTLFMEIDYRGYEQSGNVEDIKLTPTRETEHTMERWKAVSEAFPSIKFPEEEVEEEDWVEVYQKLIESEGEMGEVIRALSANLPEGEDIMRERLYLYVRDGAIREDNFEKLLKEKGIIE</sequence>
<dbReference type="AlphaFoldDB" id="A0A268NYQ0"/>
<dbReference type="EMBL" id="NPCC01000016">
    <property type="protein sequence ID" value="PAE88389.1"/>
    <property type="molecule type" value="Genomic_DNA"/>
</dbReference>
<reference evidence="2 3" key="1">
    <citation type="submission" date="2017-07" db="EMBL/GenBank/DDBJ databases">
        <title>Isolation and whole genome analysis of endospore-forming bacteria from heroin.</title>
        <authorList>
            <person name="Kalinowski J."/>
            <person name="Ahrens B."/>
            <person name="Al-Dilaimi A."/>
            <person name="Winkler A."/>
            <person name="Wibberg D."/>
            <person name="Schleenbecker U."/>
            <person name="Ruckert C."/>
            <person name="Wolfel R."/>
            <person name="Grass G."/>
        </authorList>
    </citation>
    <scope>NUCLEOTIDE SEQUENCE [LARGE SCALE GENOMIC DNA]</scope>
    <source>
        <strain evidence="2 3">7539</strain>
    </source>
</reference>
<keyword evidence="1" id="KW-0472">Membrane</keyword>
<evidence type="ECO:0000313" key="3">
    <source>
        <dbReference type="Proteomes" id="UP000216207"/>
    </source>
</evidence>
<dbReference type="RefSeq" id="WP_053856812.1">
    <property type="nucleotide sequence ID" value="NZ_BOQQ01000007.1"/>
</dbReference>
<feature type="transmembrane region" description="Helical" evidence="1">
    <location>
        <begin position="7"/>
        <end position="25"/>
    </location>
</feature>
<name>A0A268NYQ0_SHOCL</name>
<keyword evidence="1" id="KW-1133">Transmembrane helix</keyword>
<proteinExistence type="predicted"/>
<evidence type="ECO:0000313" key="2">
    <source>
        <dbReference type="EMBL" id="PAE88389.1"/>
    </source>
</evidence>
<organism evidence="2 3">
    <name type="scientific">Shouchella clausii</name>
    <name type="common">Alkalihalobacillus clausii</name>
    <dbReference type="NCBI Taxonomy" id="79880"/>
    <lineage>
        <taxon>Bacteria</taxon>
        <taxon>Bacillati</taxon>
        <taxon>Bacillota</taxon>
        <taxon>Bacilli</taxon>
        <taxon>Bacillales</taxon>
        <taxon>Bacillaceae</taxon>
        <taxon>Shouchella</taxon>
    </lineage>
</organism>
<evidence type="ECO:0000256" key="1">
    <source>
        <dbReference type="SAM" id="Phobius"/>
    </source>
</evidence>
<dbReference type="Proteomes" id="UP000216207">
    <property type="component" value="Unassembled WGS sequence"/>
</dbReference>